<evidence type="ECO:0000256" key="1">
    <source>
        <dbReference type="SAM" id="MobiDB-lite"/>
    </source>
</evidence>
<evidence type="ECO:0000313" key="4">
    <source>
        <dbReference type="EnsemblFungi" id="EJT82342"/>
    </source>
</evidence>
<reference evidence="3" key="2">
    <citation type="submission" date="2010-07" db="EMBL/GenBank/DDBJ databases">
        <authorList>
            <consortium name="The Broad Institute Genome Sequencing Platform"/>
            <consortium name="Broad Institute Genome Sequencing Center for Infectious Disease"/>
            <person name="Ma L.-J."/>
            <person name="Dead R."/>
            <person name="Young S."/>
            <person name="Zeng Q."/>
            <person name="Koehrsen M."/>
            <person name="Alvarado L."/>
            <person name="Berlin A."/>
            <person name="Chapman S.B."/>
            <person name="Chen Z."/>
            <person name="Freedman E."/>
            <person name="Gellesch M."/>
            <person name="Goldberg J."/>
            <person name="Griggs A."/>
            <person name="Gujja S."/>
            <person name="Heilman E.R."/>
            <person name="Heiman D."/>
            <person name="Hepburn T."/>
            <person name="Howarth C."/>
            <person name="Jen D."/>
            <person name="Larson L."/>
            <person name="Mehta T."/>
            <person name="Neiman D."/>
            <person name="Pearson M."/>
            <person name="Roberts A."/>
            <person name="Saif S."/>
            <person name="Shea T."/>
            <person name="Shenoy N."/>
            <person name="Sisk P."/>
            <person name="Stolte C."/>
            <person name="Sykes S."/>
            <person name="Walk T."/>
            <person name="White J."/>
            <person name="Yandava C."/>
            <person name="Haas B."/>
            <person name="Nusbaum C."/>
            <person name="Birren B."/>
        </authorList>
    </citation>
    <scope>NUCLEOTIDE SEQUENCE</scope>
    <source>
        <strain evidence="3">R3-111a-1</strain>
    </source>
</reference>
<feature type="region of interest" description="Disordered" evidence="1">
    <location>
        <begin position="148"/>
        <end position="180"/>
    </location>
</feature>
<accession>J3NM12</accession>
<organism evidence="3">
    <name type="scientific">Gaeumannomyces tritici (strain R3-111a-1)</name>
    <name type="common">Wheat and barley take-all root rot fungus</name>
    <name type="synonym">Gaeumannomyces graminis var. tritici</name>
    <dbReference type="NCBI Taxonomy" id="644352"/>
    <lineage>
        <taxon>Eukaryota</taxon>
        <taxon>Fungi</taxon>
        <taxon>Dikarya</taxon>
        <taxon>Ascomycota</taxon>
        <taxon>Pezizomycotina</taxon>
        <taxon>Sordariomycetes</taxon>
        <taxon>Sordariomycetidae</taxon>
        <taxon>Magnaporthales</taxon>
        <taxon>Magnaporthaceae</taxon>
        <taxon>Gaeumannomyces</taxon>
    </lineage>
</organism>
<feature type="transmembrane region" description="Helical" evidence="2">
    <location>
        <begin position="184"/>
        <end position="207"/>
    </location>
</feature>
<dbReference type="STRING" id="644352.J3NM12"/>
<dbReference type="EnsemblFungi" id="EJT82343">
    <property type="protein sequence ID" value="EJT82343"/>
    <property type="gene ID" value="GGTG_02316"/>
</dbReference>
<dbReference type="GeneID" id="20342774"/>
<feature type="compositionally biased region" description="Gly residues" evidence="1">
    <location>
        <begin position="270"/>
        <end position="282"/>
    </location>
</feature>
<evidence type="ECO:0000256" key="2">
    <source>
        <dbReference type="SAM" id="Phobius"/>
    </source>
</evidence>
<keyword evidence="2" id="KW-0472">Membrane</keyword>
<gene>
    <name evidence="4" type="primary">20342774</name>
    <name evidence="3" type="ORF">GGTG_02316</name>
</gene>
<dbReference type="RefSeq" id="XP_009218351.1">
    <property type="nucleotide sequence ID" value="XM_009220087.1"/>
</dbReference>
<dbReference type="EMBL" id="GL385395">
    <property type="protein sequence ID" value="EJT82343.1"/>
    <property type="molecule type" value="Genomic_DNA"/>
</dbReference>
<dbReference type="EnsemblFungi" id="EJT82342">
    <property type="protein sequence ID" value="EJT82342"/>
    <property type="gene ID" value="GGTG_02316"/>
</dbReference>
<dbReference type="AlphaFoldDB" id="J3NM12"/>
<keyword evidence="2" id="KW-0812">Transmembrane</keyword>
<dbReference type="Proteomes" id="UP000006039">
    <property type="component" value="Unassembled WGS sequence"/>
</dbReference>
<evidence type="ECO:0000313" key="5">
    <source>
        <dbReference type="Proteomes" id="UP000006039"/>
    </source>
</evidence>
<dbReference type="HOGENOM" id="CLU_070370_0_0_1"/>
<reference evidence="4" key="5">
    <citation type="submission" date="2018-04" db="UniProtKB">
        <authorList>
            <consortium name="EnsemblFungi"/>
        </authorList>
    </citation>
    <scope>IDENTIFICATION</scope>
    <source>
        <strain evidence="4">R3-111a-1</strain>
    </source>
</reference>
<keyword evidence="2" id="KW-1133">Transmembrane helix</keyword>
<protein>
    <submittedName>
        <fullName evidence="3 4">Uncharacterized protein</fullName>
    </submittedName>
</protein>
<dbReference type="OrthoDB" id="4814718at2759"/>
<dbReference type="RefSeq" id="XP_009218352.1">
    <property type="nucleotide sequence ID" value="XM_009220088.1"/>
</dbReference>
<dbReference type="EMBL" id="GL385395">
    <property type="protein sequence ID" value="EJT82342.1"/>
    <property type="molecule type" value="Genomic_DNA"/>
</dbReference>
<reference evidence="5" key="1">
    <citation type="submission" date="2010-07" db="EMBL/GenBank/DDBJ databases">
        <title>The genome sequence of Gaeumannomyces graminis var. tritici strain R3-111a-1.</title>
        <authorList>
            <consortium name="The Broad Institute Genome Sequencing Platform"/>
            <person name="Ma L.-J."/>
            <person name="Dead R."/>
            <person name="Young S."/>
            <person name="Zeng Q."/>
            <person name="Koehrsen M."/>
            <person name="Alvarado L."/>
            <person name="Berlin A."/>
            <person name="Chapman S.B."/>
            <person name="Chen Z."/>
            <person name="Freedman E."/>
            <person name="Gellesch M."/>
            <person name="Goldberg J."/>
            <person name="Griggs A."/>
            <person name="Gujja S."/>
            <person name="Heilman E.R."/>
            <person name="Heiman D."/>
            <person name="Hepburn T."/>
            <person name="Howarth C."/>
            <person name="Jen D."/>
            <person name="Larson L."/>
            <person name="Mehta T."/>
            <person name="Neiman D."/>
            <person name="Pearson M."/>
            <person name="Roberts A."/>
            <person name="Saif S."/>
            <person name="Shea T."/>
            <person name="Shenoy N."/>
            <person name="Sisk P."/>
            <person name="Stolte C."/>
            <person name="Sykes S."/>
            <person name="Walk T."/>
            <person name="White J."/>
            <person name="Yandava C."/>
            <person name="Haas B."/>
            <person name="Nusbaum C."/>
            <person name="Birren B."/>
        </authorList>
    </citation>
    <scope>NUCLEOTIDE SEQUENCE [LARGE SCALE GENOMIC DNA]</scope>
    <source>
        <strain evidence="5">R3-111a-1</strain>
    </source>
</reference>
<evidence type="ECO:0000313" key="3">
    <source>
        <dbReference type="EMBL" id="EJT82342.1"/>
    </source>
</evidence>
<feature type="compositionally biased region" description="Polar residues" evidence="1">
    <location>
        <begin position="159"/>
        <end position="170"/>
    </location>
</feature>
<dbReference type="VEuPathDB" id="FungiDB:GGTG_02316"/>
<reference evidence="4" key="4">
    <citation type="journal article" date="2015" name="G3 (Bethesda)">
        <title>Genome sequences of three phytopathogenic species of the Magnaporthaceae family of fungi.</title>
        <authorList>
            <person name="Okagaki L.H."/>
            <person name="Nunes C.C."/>
            <person name="Sailsbery J."/>
            <person name="Clay B."/>
            <person name="Brown D."/>
            <person name="John T."/>
            <person name="Oh Y."/>
            <person name="Young N."/>
            <person name="Fitzgerald M."/>
            <person name="Haas B.J."/>
            <person name="Zeng Q."/>
            <person name="Young S."/>
            <person name="Adiconis X."/>
            <person name="Fan L."/>
            <person name="Levin J.Z."/>
            <person name="Mitchell T.K."/>
            <person name="Okubara P.A."/>
            <person name="Farman M.L."/>
            <person name="Kohn L.M."/>
            <person name="Birren B."/>
            <person name="Ma L.-J."/>
            <person name="Dean R.A."/>
        </authorList>
    </citation>
    <scope>NUCLEOTIDE SEQUENCE</scope>
    <source>
        <strain evidence="4">R3-111a-1</strain>
    </source>
</reference>
<keyword evidence="5" id="KW-1185">Reference proteome</keyword>
<proteinExistence type="predicted"/>
<sequence>MTARKTASLKPSGAGRMAPYPTLAPPLAHERRDGATAQPGSETCGYRTDAQFRPFACGSGLTCTNSNNVRGCCTDCQHSTLGTGCLDATHRLCVDKTAEHRMQYCCTDFADVPFCATYLWSTTTETRSIYTLYICESTAQRGVQILAAEPRPPNGGPSERSTTTSVQGSPTAAPAESTGPPVGAIVGGVLGGVAVLALLLAAVWWAACWRRRGGGVGKSGDDDDNVASSARFEEGKTSGDDGSQLPPPPPSLPAADFVVSPASELPTIGQPGGGGDGGGGGEIFEATGSGVDAKDRAHCHEKDGVPCGGELAELPGHGSYTPELLGDQSRFRGYVRGAPF</sequence>
<reference evidence="3" key="3">
    <citation type="submission" date="2010-09" db="EMBL/GenBank/DDBJ databases">
        <title>Annotation of Gaeumannomyces graminis var. tritici R3-111a-1.</title>
        <authorList>
            <consortium name="The Broad Institute Genome Sequencing Platform"/>
            <person name="Ma L.-J."/>
            <person name="Dead R."/>
            <person name="Young S.K."/>
            <person name="Zeng Q."/>
            <person name="Gargeya S."/>
            <person name="Fitzgerald M."/>
            <person name="Haas B."/>
            <person name="Abouelleil A."/>
            <person name="Alvarado L."/>
            <person name="Arachchi H.M."/>
            <person name="Berlin A."/>
            <person name="Brown A."/>
            <person name="Chapman S.B."/>
            <person name="Chen Z."/>
            <person name="Dunbar C."/>
            <person name="Freedman E."/>
            <person name="Gearin G."/>
            <person name="Gellesch M."/>
            <person name="Goldberg J."/>
            <person name="Griggs A."/>
            <person name="Gujja S."/>
            <person name="Heiman D."/>
            <person name="Howarth C."/>
            <person name="Larson L."/>
            <person name="Lui A."/>
            <person name="MacDonald P.J.P."/>
            <person name="Mehta T."/>
            <person name="Montmayeur A."/>
            <person name="Murphy C."/>
            <person name="Neiman D."/>
            <person name="Pearson M."/>
            <person name="Priest M."/>
            <person name="Roberts A."/>
            <person name="Saif S."/>
            <person name="Shea T."/>
            <person name="Shenoy N."/>
            <person name="Sisk P."/>
            <person name="Stolte C."/>
            <person name="Sykes S."/>
            <person name="Yandava C."/>
            <person name="Wortman J."/>
            <person name="Nusbaum C."/>
            <person name="Birren B."/>
        </authorList>
    </citation>
    <scope>NUCLEOTIDE SEQUENCE</scope>
    <source>
        <strain evidence="3">R3-111a-1</strain>
    </source>
</reference>
<feature type="region of interest" description="Disordered" evidence="1">
    <location>
        <begin position="1"/>
        <end position="42"/>
    </location>
</feature>
<dbReference type="eggNOG" id="ENOG502RMX8">
    <property type="taxonomic scope" value="Eukaryota"/>
</dbReference>
<name>J3NM12_GAET3</name>
<feature type="region of interest" description="Disordered" evidence="1">
    <location>
        <begin position="214"/>
        <end position="287"/>
    </location>
</feature>